<proteinExistence type="predicted"/>
<dbReference type="AlphaFoldDB" id="A0A382M4K6"/>
<evidence type="ECO:0000313" key="1">
    <source>
        <dbReference type="EMBL" id="SVC42292.1"/>
    </source>
</evidence>
<dbReference type="EMBL" id="UINC01090390">
    <property type="protein sequence ID" value="SVC42292.1"/>
    <property type="molecule type" value="Genomic_DNA"/>
</dbReference>
<dbReference type="SUPFAM" id="SSF54637">
    <property type="entry name" value="Thioesterase/thiol ester dehydrase-isomerase"/>
    <property type="match status" value="1"/>
</dbReference>
<accession>A0A382M4K6</accession>
<feature type="non-terminal residue" evidence="1">
    <location>
        <position position="1"/>
    </location>
</feature>
<name>A0A382M4K6_9ZZZZ</name>
<organism evidence="1">
    <name type="scientific">marine metagenome</name>
    <dbReference type="NCBI Taxonomy" id="408172"/>
    <lineage>
        <taxon>unclassified sequences</taxon>
        <taxon>metagenomes</taxon>
        <taxon>ecological metagenomes</taxon>
    </lineage>
</organism>
<dbReference type="Gene3D" id="3.10.129.10">
    <property type="entry name" value="Hotdog Thioesterase"/>
    <property type="match status" value="1"/>
</dbReference>
<gene>
    <name evidence="1" type="ORF">METZ01_LOCUS295146</name>
</gene>
<protein>
    <submittedName>
        <fullName evidence="1">Uncharacterized protein</fullName>
    </submittedName>
</protein>
<feature type="non-terminal residue" evidence="1">
    <location>
        <position position="121"/>
    </location>
</feature>
<dbReference type="InterPro" id="IPR052342">
    <property type="entry name" value="MCH/BMMD"/>
</dbReference>
<dbReference type="PANTHER" id="PTHR43664">
    <property type="entry name" value="MONOAMINE OXIDASE-RELATED"/>
    <property type="match status" value="1"/>
</dbReference>
<reference evidence="1" key="1">
    <citation type="submission" date="2018-05" db="EMBL/GenBank/DDBJ databases">
        <authorList>
            <person name="Lanie J.A."/>
            <person name="Ng W.-L."/>
            <person name="Kazmierczak K.M."/>
            <person name="Andrzejewski T.M."/>
            <person name="Davidsen T.M."/>
            <person name="Wayne K.J."/>
            <person name="Tettelin H."/>
            <person name="Glass J.I."/>
            <person name="Rusch D."/>
            <person name="Podicherti R."/>
            <person name="Tsui H.-C.T."/>
            <person name="Winkler M.E."/>
        </authorList>
    </citation>
    <scope>NUCLEOTIDE SEQUENCE</scope>
</reference>
<sequence>VPYFEDFSVGDDLSDVPSITVTEGLAALHQALFGDRSKLSLDQVLCQEVTGRPALLASSALVCNLAIGQSTIPSQRVLGNLFYRGLHLKKAVFLGDTLTTRTQVVALRQNAQKTGRPSTGM</sequence>
<dbReference type="InterPro" id="IPR029069">
    <property type="entry name" value="HotDog_dom_sf"/>
</dbReference>
<dbReference type="PANTHER" id="PTHR43664:SF1">
    <property type="entry name" value="BETA-METHYLMALYL-COA DEHYDRATASE"/>
    <property type="match status" value="1"/>
</dbReference>